<comment type="caution">
    <text evidence="3">The sequence shown here is derived from an EMBL/GenBank/DDBJ whole genome shotgun (WGS) entry which is preliminary data.</text>
</comment>
<evidence type="ECO:0008006" key="5">
    <source>
        <dbReference type="Google" id="ProtNLM"/>
    </source>
</evidence>
<feature type="transmembrane region" description="Helical" evidence="2">
    <location>
        <begin position="95"/>
        <end position="115"/>
    </location>
</feature>
<proteinExistence type="predicted"/>
<dbReference type="EMBL" id="BONG01000079">
    <property type="protein sequence ID" value="GIF94041.1"/>
    <property type="molecule type" value="Genomic_DNA"/>
</dbReference>
<feature type="transmembrane region" description="Helical" evidence="2">
    <location>
        <begin position="258"/>
        <end position="278"/>
    </location>
</feature>
<gene>
    <name evidence="3" type="ORF">Cch02nite_74850</name>
</gene>
<keyword evidence="2" id="KW-1133">Transmembrane helix</keyword>
<evidence type="ECO:0000313" key="4">
    <source>
        <dbReference type="Proteomes" id="UP000619293"/>
    </source>
</evidence>
<feature type="region of interest" description="Disordered" evidence="1">
    <location>
        <begin position="319"/>
        <end position="399"/>
    </location>
</feature>
<dbReference type="Proteomes" id="UP000619293">
    <property type="component" value="Unassembled WGS sequence"/>
</dbReference>
<keyword evidence="2" id="KW-0472">Membrane</keyword>
<name>A0A8J3JZN2_9ACTN</name>
<keyword evidence="2" id="KW-0812">Transmembrane</keyword>
<reference evidence="3 4" key="1">
    <citation type="submission" date="2021-01" db="EMBL/GenBank/DDBJ databases">
        <title>Whole genome shotgun sequence of Catellatospora chokoriensis NBRC 107358.</title>
        <authorList>
            <person name="Komaki H."/>
            <person name="Tamura T."/>
        </authorList>
    </citation>
    <scope>NUCLEOTIDE SEQUENCE [LARGE SCALE GENOMIC DNA]</scope>
    <source>
        <strain evidence="3 4">NBRC 107358</strain>
    </source>
</reference>
<feature type="transmembrane region" description="Helical" evidence="2">
    <location>
        <begin position="215"/>
        <end position="238"/>
    </location>
</feature>
<feature type="transmembrane region" description="Helical" evidence="2">
    <location>
        <begin position="191"/>
        <end position="208"/>
    </location>
</feature>
<feature type="transmembrane region" description="Helical" evidence="2">
    <location>
        <begin position="55"/>
        <end position="75"/>
    </location>
</feature>
<evidence type="ECO:0000256" key="2">
    <source>
        <dbReference type="SAM" id="Phobius"/>
    </source>
</evidence>
<evidence type="ECO:0000313" key="3">
    <source>
        <dbReference type="EMBL" id="GIF94041.1"/>
    </source>
</evidence>
<sequence>MSSIAAALVGYIVGWLATNVDNALNLLWDLLSSSLLRSPDVTALPQVEEFAGTSLTIVNAAYVLAVLVVGFMVMGRGTISSQSPYGAGELIPRLIIGWVGANFALPVCSLIIRFANSLTEAMTKQPIQSPESLGYLRQLVKSALLETPVGTIPGAGTASPNAFLLILIGLIIAVLLGLLLCQLIVRLGTLVFLAGVAPVALALHGLPWTEAGAKLWWRAMLGTVGTVFAQAVMLHVAMRILLTPSANLPVLGLPGDPGATMNLLIVVCILLGVVKIPALMKRYVLRSGSGSGRVIGFLILQQATRVVTGRLPGLGRRTVAAGAGRRVGPDTAGGWPRVPQQPPSEPTRPGRPPWRGRASTSPDPAGSRAVGPGRSGYRPPARAPRPATPLRPYTAQELADGVDLYTRRVKKPPL</sequence>
<protein>
    <recommendedName>
        <fullName evidence="5">TrbL/VirB6 plasmid conjugal transfer protein</fullName>
    </recommendedName>
</protein>
<feature type="transmembrane region" description="Helical" evidence="2">
    <location>
        <begin position="162"/>
        <end position="185"/>
    </location>
</feature>
<dbReference type="AlphaFoldDB" id="A0A8J3JZN2"/>
<organism evidence="3 4">
    <name type="scientific">Catellatospora chokoriensis</name>
    <dbReference type="NCBI Taxonomy" id="310353"/>
    <lineage>
        <taxon>Bacteria</taxon>
        <taxon>Bacillati</taxon>
        <taxon>Actinomycetota</taxon>
        <taxon>Actinomycetes</taxon>
        <taxon>Micromonosporales</taxon>
        <taxon>Micromonosporaceae</taxon>
        <taxon>Catellatospora</taxon>
    </lineage>
</organism>
<feature type="compositionally biased region" description="Pro residues" evidence="1">
    <location>
        <begin position="339"/>
        <end position="352"/>
    </location>
</feature>
<keyword evidence="4" id="KW-1185">Reference proteome</keyword>
<evidence type="ECO:0000256" key="1">
    <source>
        <dbReference type="SAM" id="MobiDB-lite"/>
    </source>
</evidence>
<accession>A0A8J3JZN2</accession>